<dbReference type="PANTHER" id="PTHR34216:SF7">
    <property type="entry name" value="POLY-BETA-1,6-N-ACETYL-D-GLUCOSAMINE N-DEACETYLASE"/>
    <property type="match status" value="1"/>
</dbReference>
<keyword evidence="4" id="KW-0732">Signal</keyword>
<keyword evidence="8" id="KW-1185">Reference proteome</keyword>
<gene>
    <name evidence="7" type="ORF">APY04_1524</name>
</gene>
<dbReference type="STRING" id="121290.APY04_1524"/>
<dbReference type="GO" id="GO:0005975">
    <property type="term" value="P:carbohydrate metabolic process"/>
    <property type="evidence" value="ECO:0007669"/>
    <property type="project" value="InterPro"/>
</dbReference>
<evidence type="ECO:0000256" key="3">
    <source>
        <dbReference type="ARBA" id="ARBA00020071"/>
    </source>
</evidence>
<protein>
    <recommendedName>
        <fullName evidence="3">Chitooligosaccharide deacetylase</fullName>
    </recommendedName>
    <alternativeName>
        <fullName evidence="5">Nodulation protein B</fullName>
    </alternativeName>
</protein>
<dbReference type="InterPro" id="IPR011330">
    <property type="entry name" value="Glyco_hydro/deAcase_b/a-brl"/>
</dbReference>
<name>A0A109BII1_HYPSL</name>
<dbReference type="PANTHER" id="PTHR34216">
    <property type="match status" value="1"/>
</dbReference>
<dbReference type="AlphaFoldDB" id="A0A109BII1"/>
<dbReference type="EMBL" id="LMTR01000045">
    <property type="protein sequence ID" value="KWT69441.1"/>
    <property type="molecule type" value="Genomic_DNA"/>
</dbReference>
<proteinExistence type="inferred from homology"/>
<dbReference type="PATRIC" id="fig|121290.4.peg.2762"/>
<evidence type="ECO:0000256" key="4">
    <source>
        <dbReference type="ARBA" id="ARBA00022729"/>
    </source>
</evidence>
<reference evidence="7 8" key="1">
    <citation type="submission" date="2015-10" db="EMBL/GenBank/DDBJ databases">
        <title>Transcriptomic analysis of a linuron degrading triple-species bacterial consortium.</title>
        <authorList>
            <person name="Albers P."/>
        </authorList>
    </citation>
    <scope>NUCLEOTIDE SEQUENCE [LARGE SCALE GENOMIC DNA]</scope>
    <source>
        <strain evidence="7 8">WDL6</strain>
    </source>
</reference>
<dbReference type="Pfam" id="PF01522">
    <property type="entry name" value="Polysacc_deac_1"/>
    <property type="match status" value="1"/>
</dbReference>
<sequence>MSRRTATLLKTALAAVHYSGAGNLLAPYTAGSGVIFMLHQVDPAPPHEFEPNRILKVTPRFLDEVVANVIDAGFDVIALDEVRARLEAPRPAKPFACFTFDDGYRDNREYALPIFRRHGVPFTIYVPTDFADGNGDFWWLTLEKVLRAAPQITLAMGGETHHFRLATAAEKYAAHHAIYWWLRRIPEDQARAVVAELAAAYGINPKVAHQDLIMSWDELRDLSTDPLVTIGAHTRGHYALAKLAEPRARDEMTESVLRIEAELGLPCRHFSYPYGDEGSAGEREFRIAEGLELETAVTTRKGLLYPENAQDMMALPRLSLNGDYQDMRYVKALLSGVPFALMNTLKKFSGRRVPA</sequence>
<comment type="function">
    <text evidence="1">Is involved in generating a small heat-stable compound (Nod), an acylated oligomer of N-acetylglucosamine, that stimulates mitosis in various plant protoplasts.</text>
</comment>
<evidence type="ECO:0000313" key="7">
    <source>
        <dbReference type="EMBL" id="KWT69441.1"/>
    </source>
</evidence>
<dbReference type="RefSeq" id="WP_068461156.1">
    <property type="nucleotide sequence ID" value="NZ_LMTR01000045.1"/>
</dbReference>
<comment type="caution">
    <text evidence="7">The sequence shown here is derived from an EMBL/GenBank/DDBJ whole genome shotgun (WGS) entry which is preliminary data.</text>
</comment>
<dbReference type="GO" id="GO:0016810">
    <property type="term" value="F:hydrolase activity, acting on carbon-nitrogen (but not peptide) bonds"/>
    <property type="evidence" value="ECO:0007669"/>
    <property type="project" value="InterPro"/>
</dbReference>
<evidence type="ECO:0000256" key="5">
    <source>
        <dbReference type="ARBA" id="ARBA00032976"/>
    </source>
</evidence>
<evidence type="ECO:0000259" key="6">
    <source>
        <dbReference type="Pfam" id="PF01522"/>
    </source>
</evidence>
<dbReference type="CDD" id="cd10968">
    <property type="entry name" value="CE4_Mlr8448_like_5s"/>
    <property type="match status" value="1"/>
</dbReference>
<dbReference type="Gene3D" id="3.20.20.370">
    <property type="entry name" value="Glycoside hydrolase/deacetylase"/>
    <property type="match status" value="1"/>
</dbReference>
<dbReference type="OrthoDB" id="9782872at2"/>
<dbReference type="InterPro" id="IPR051398">
    <property type="entry name" value="Polysacch_Deacetylase"/>
</dbReference>
<evidence type="ECO:0000256" key="2">
    <source>
        <dbReference type="ARBA" id="ARBA00010973"/>
    </source>
</evidence>
<comment type="similarity">
    <text evidence="2">Belongs to the polysaccharide deacetylase family.</text>
</comment>
<dbReference type="SUPFAM" id="SSF88713">
    <property type="entry name" value="Glycoside hydrolase/deacetylase"/>
    <property type="match status" value="1"/>
</dbReference>
<dbReference type="InterPro" id="IPR002509">
    <property type="entry name" value="NODB_dom"/>
</dbReference>
<dbReference type="Proteomes" id="UP000059074">
    <property type="component" value="Unassembled WGS sequence"/>
</dbReference>
<organism evidence="7 8">
    <name type="scientific">Hyphomicrobium sulfonivorans</name>
    <dbReference type="NCBI Taxonomy" id="121290"/>
    <lineage>
        <taxon>Bacteria</taxon>
        <taxon>Pseudomonadati</taxon>
        <taxon>Pseudomonadota</taxon>
        <taxon>Alphaproteobacteria</taxon>
        <taxon>Hyphomicrobiales</taxon>
        <taxon>Hyphomicrobiaceae</taxon>
        <taxon>Hyphomicrobium</taxon>
    </lineage>
</organism>
<feature type="domain" description="NodB homology" evidence="6">
    <location>
        <begin position="92"/>
        <end position="276"/>
    </location>
</feature>
<accession>A0A109BII1</accession>
<evidence type="ECO:0000313" key="8">
    <source>
        <dbReference type="Proteomes" id="UP000059074"/>
    </source>
</evidence>
<evidence type="ECO:0000256" key="1">
    <source>
        <dbReference type="ARBA" id="ARBA00003236"/>
    </source>
</evidence>